<organism evidence="1">
    <name type="scientific">Rhizophora mucronata</name>
    <name type="common">Asiatic mangrove</name>
    <dbReference type="NCBI Taxonomy" id="61149"/>
    <lineage>
        <taxon>Eukaryota</taxon>
        <taxon>Viridiplantae</taxon>
        <taxon>Streptophyta</taxon>
        <taxon>Embryophyta</taxon>
        <taxon>Tracheophyta</taxon>
        <taxon>Spermatophyta</taxon>
        <taxon>Magnoliopsida</taxon>
        <taxon>eudicotyledons</taxon>
        <taxon>Gunneridae</taxon>
        <taxon>Pentapetalae</taxon>
        <taxon>rosids</taxon>
        <taxon>fabids</taxon>
        <taxon>Malpighiales</taxon>
        <taxon>Rhizophoraceae</taxon>
        <taxon>Rhizophora</taxon>
    </lineage>
</organism>
<dbReference type="EMBL" id="GGEC01046921">
    <property type="protein sequence ID" value="MBX27405.1"/>
    <property type="molecule type" value="Transcribed_RNA"/>
</dbReference>
<reference evidence="1" key="1">
    <citation type="submission" date="2018-02" db="EMBL/GenBank/DDBJ databases">
        <title>Rhizophora mucronata_Transcriptome.</title>
        <authorList>
            <person name="Meera S.P."/>
            <person name="Sreeshan A."/>
            <person name="Augustine A."/>
        </authorList>
    </citation>
    <scope>NUCLEOTIDE SEQUENCE</scope>
    <source>
        <tissue evidence="1">Leaf</tissue>
    </source>
</reference>
<accession>A0A2P2MAZ4</accession>
<dbReference type="AlphaFoldDB" id="A0A2P2MAZ4"/>
<sequence>MLIHVEHSLLPKPCWCCVVLFYRSDLLGLLRGCMRHILHSCTSQR</sequence>
<protein>
    <submittedName>
        <fullName evidence="1">Uncharacterized protein</fullName>
    </submittedName>
</protein>
<proteinExistence type="predicted"/>
<evidence type="ECO:0000313" key="1">
    <source>
        <dbReference type="EMBL" id="MBX27405.1"/>
    </source>
</evidence>
<name>A0A2P2MAZ4_RHIMU</name>